<name>A0A8H6BSM9_CANAX</name>
<keyword evidence="2" id="KW-0812">Transmembrane</keyword>
<feature type="region of interest" description="Disordered" evidence="1">
    <location>
        <begin position="46"/>
        <end position="75"/>
    </location>
</feature>
<evidence type="ECO:0000313" key="3">
    <source>
        <dbReference type="EMBL" id="KAF6063284.1"/>
    </source>
</evidence>
<gene>
    <name evidence="3" type="ORF">FOB64_006275</name>
</gene>
<accession>A0A8H6BSM9</accession>
<evidence type="ECO:0000313" key="4">
    <source>
        <dbReference type="Proteomes" id="UP000536275"/>
    </source>
</evidence>
<protein>
    <submittedName>
        <fullName evidence="3">Uncharacterized protein</fullName>
    </submittedName>
</protein>
<keyword evidence="2" id="KW-0472">Membrane</keyword>
<dbReference type="Proteomes" id="UP000536275">
    <property type="component" value="Unassembled WGS sequence"/>
</dbReference>
<feature type="transmembrane region" description="Helical" evidence="2">
    <location>
        <begin position="93"/>
        <end position="113"/>
    </location>
</feature>
<evidence type="ECO:0000256" key="2">
    <source>
        <dbReference type="SAM" id="Phobius"/>
    </source>
</evidence>
<evidence type="ECO:0000256" key="1">
    <source>
        <dbReference type="SAM" id="MobiDB-lite"/>
    </source>
</evidence>
<reference evidence="3 4" key="1">
    <citation type="submission" date="2020-03" db="EMBL/GenBank/DDBJ databases">
        <title>FDA dAtabase for Regulatory Grade micrObial Sequences (FDA-ARGOS): Supporting development and validation of Infectious Disease Dx tests.</title>
        <authorList>
            <person name="Campos J."/>
            <person name="Goldberg B."/>
            <person name="Tallon L."/>
            <person name="Sadzewicz L."/>
            <person name="Vavikolanu K."/>
            <person name="Mehta A."/>
            <person name="Aluvathingal J."/>
            <person name="Nadendla S."/>
            <person name="Nandy P."/>
            <person name="Geyer C."/>
            <person name="Yan Y."/>
            <person name="Sichtig H."/>
        </authorList>
    </citation>
    <scope>NUCLEOTIDE SEQUENCE [LARGE SCALE GENOMIC DNA]</scope>
    <source>
        <strain evidence="3 4">FDAARGOS_656</strain>
    </source>
</reference>
<sequence>MTDVANSENAENNNVNEQTQLLESNNNNDNTQTDISVTDTNVISPSSAELEEQIPNARPENSNTDNGNENENEEVYNDDDNMSRVLRLARRPSFIWVCCLGIVALIIFQLTFLPRTSLARDYRNWHGIRLTKTDVKRHYLQMTGIGKSQNTLTTEEYIDSLLKNLSI</sequence>
<keyword evidence="2" id="KW-1133">Transmembrane helix</keyword>
<dbReference type="AlphaFoldDB" id="A0A8H6BSM9"/>
<dbReference type="EMBL" id="JABWAD010000061">
    <property type="protein sequence ID" value="KAF6063284.1"/>
    <property type="molecule type" value="Genomic_DNA"/>
</dbReference>
<comment type="caution">
    <text evidence="3">The sequence shown here is derived from an EMBL/GenBank/DDBJ whole genome shotgun (WGS) entry which is preliminary data.</text>
</comment>
<organism evidence="3 4">
    <name type="scientific">Candida albicans</name>
    <name type="common">Yeast</name>
    <dbReference type="NCBI Taxonomy" id="5476"/>
    <lineage>
        <taxon>Eukaryota</taxon>
        <taxon>Fungi</taxon>
        <taxon>Dikarya</taxon>
        <taxon>Ascomycota</taxon>
        <taxon>Saccharomycotina</taxon>
        <taxon>Pichiomycetes</taxon>
        <taxon>Debaryomycetaceae</taxon>
        <taxon>Candida/Lodderomyces clade</taxon>
        <taxon>Candida</taxon>
    </lineage>
</organism>
<proteinExistence type="predicted"/>